<dbReference type="InterPro" id="IPR038365">
    <property type="entry name" value="EcoRII_C_sf"/>
</dbReference>
<dbReference type="EMBL" id="JBDXMI010000001">
    <property type="protein sequence ID" value="MEO9384247.1"/>
    <property type="molecule type" value="Genomic_DNA"/>
</dbReference>
<dbReference type="Gene3D" id="3.40.91.80">
    <property type="match status" value="1"/>
</dbReference>
<evidence type="ECO:0000259" key="1">
    <source>
        <dbReference type="Pfam" id="PF09019"/>
    </source>
</evidence>
<dbReference type="InterPro" id="IPR015109">
    <property type="entry name" value="Restrct_endonuc_II_EcoRII_C"/>
</dbReference>
<reference evidence="2 3" key="1">
    <citation type="submission" date="2024-05" db="EMBL/GenBank/DDBJ databases">
        <authorList>
            <person name="De Oliveira J.P."/>
            <person name="Noriler S.A."/>
            <person name="De Oliveira A.G."/>
            <person name="Sipoli D.S."/>
        </authorList>
    </citation>
    <scope>NUCLEOTIDE SEQUENCE [LARGE SCALE GENOMIC DNA]</scope>
    <source>
        <strain evidence="2 3">LABIM192</strain>
    </source>
</reference>
<keyword evidence="2" id="KW-0378">Hydrolase</keyword>
<dbReference type="RefSeq" id="WP_347936675.1">
    <property type="nucleotide sequence ID" value="NZ_JBDXMI010000001.1"/>
</dbReference>
<evidence type="ECO:0000313" key="3">
    <source>
        <dbReference type="Proteomes" id="UP001462502"/>
    </source>
</evidence>
<dbReference type="Pfam" id="PF09019">
    <property type="entry name" value="EcoRII-C"/>
    <property type="match status" value="1"/>
</dbReference>
<protein>
    <submittedName>
        <fullName evidence="2">Type II restriction endonuclease</fullName>
    </submittedName>
</protein>
<comment type="caution">
    <text evidence="2">The sequence shown here is derived from an EMBL/GenBank/DDBJ whole genome shotgun (WGS) entry which is preliminary data.</text>
</comment>
<keyword evidence="3" id="KW-1185">Reference proteome</keyword>
<accession>A0ABV0ISI6</accession>
<organism evidence="2 3">
    <name type="scientific">Chromobacterium phragmitis</name>
    <dbReference type="NCBI Taxonomy" id="2202141"/>
    <lineage>
        <taxon>Bacteria</taxon>
        <taxon>Pseudomonadati</taxon>
        <taxon>Pseudomonadota</taxon>
        <taxon>Betaproteobacteria</taxon>
        <taxon>Neisseriales</taxon>
        <taxon>Chromobacteriaceae</taxon>
        <taxon>Chromobacterium</taxon>
    </lineage>
</organism>
<keyword evidence="2" id="KW-0540">Nuclease</keyword>
<proteinExistence type="predicted"/>
<gene>
    <name evidence="2" type="ORF">ABI908_09030</name>
</gene>
<sequence length="433" mass="49242">MKPGYLSEYFEGVAAKRLSAVEADETRSNQHEYHATKKVQAFLGSPEEKTRIPARFLYLTDDDPDPIVEDAFLTLYNCRKGKPRAPEYHLYFPTTTVSLNASEGDLLVIAKKRDGDLLVIIAENGSSIGRQIEWLFGFADLAHPGFSVKSELETEQDRIEFASRFILENIGIAVETSEDTYLDDMLRRFSGRFPSTREFSAYARSTLKDLSPLDQPDLVLMTWMEREEILFRTLERYLIADRLSLGFIDPSISLISPAGFLFHSDKTTNGIRKEVNGVDVDSFISFSLSVQNRRKSRVGLALENHLELLFAENGLRYTRTAVTENKAKPDFLFPGVTEYHNPAFDSLKLTMLGVKSTCKDRWRQVLAEADRIDDKHLLTLETAISTYQTDEMAAKRLQLVLPRSLHQTYTPAQQAWLMDVASFTELVRARQNA</sequence>
<dbReference type="InterPro" id="IPR011335">
    <property type="entry name" value="Restrct_endonuc-II-like"/>
</dbReference>
<name>A0ABV0ISI6_9NEIS</name>
<dbReference type="GO" id="GO:0004519">
    <property type="term" value="F:endonuclease activity"/>
    <property type="evidence" value="ECO:0007669"/>
    <property type="project" value="UniProtKB-KW"/>
</dbReference>
<dbReference type="Proteomes" id="UP001462502">
    <property type="component" value="Unassembled WGS sequence"/>
</dbReference>
<feature type="domain" description="Restriction endonuclease type II EcoRII C-terminal" evidence="1">
    <location>
        <begin position="272"/>
        <end position="423"/>
    </location>
</feature>
<keyword evidence="2" id="KW-0255">Endonuclease</keyword>
<dbReference type="SUPFAM" id="SSF52980">
    <property type="entry name" value="Restriction endonuclease-like"/>
    <property type="match status" value="1"/>
</dbReference>
<evidence type="ECO:0000313" key="2">
    <source>
        <dbReference type="EMBL" id="MEO9384247.1"/>
    </source>
</evidence>